<dbReference type="Pfam" id="PF03963">
    <property type="entry name" value="FlgD"/>
    <property type="match status" value="1"/>
</dbReference>
<evidence type="ECO:0000256" key="4">
    <source>
        <dbReference type="ARBA" id="ARBA00024746"/>
    </source>
</evidence>
<dbReference type="RefSeq" id="WP_089181877.1">
    <property type="nucleotide sequence ID" value="NZ_CP043427.1"/>
</dbReference>
<keyword evidence="7" id="KW-0969">Cilium</keyword>
<dbReference type="OrthoDB" id="9785233at2"/>
<dbReference type="Gene3D" id="2.60.40.4070">
    <property type="match status" value="1"/>
</dbReference>
<dbReference type="GO" id="GO:0044781">
    <property type="term" value="P:bacterial-type flagellum organization"/>
    <property type="evidence" value="ECO:0007669"/>
    <property type="project" value="UniProtKB-UniRule"/>
</dbReference>
<evidence type="ECO:0000313" key="8">
    <source>
        <dbReference type="Proteomes" id="UP000254920"/>
    </source>
</evidence>
<comment type="function">
    <text evidence="4 5">Required for flagellar hook formation. May act as a scaffolding protein.</text>
</comment>
<dbReference type="Pfam" id="PF13860">
    <property type="entry name" value="FlgD_ig"/>
    <property type="match status" value="1"/>
</dbReference>
<evidence type="ECO:0000256" key="3">
    <source>
        <dbReference type="ARBA" id="ARBA00022795"/>
    </source>
</evidence>
<accession>A0A381DK77</accession>
<dbReference type="Proteomes" id="UP000254920">
    <property type="component" value="Unassembled WGS sequence"/>
</dbReference>
<gene>
    <name evidence="7" type="primary">flgD</name>
    <name evidence="7" type="ORF">NCTC12475_01319</name>
</gene>
<evidence type="ECO:0000256" key="1">
    <source>
        <dbReference type="ARBA" id="ARBA00010577"/>
    </source>
</evidence>
<dbReference type="STRING" id="32024.GCA_000788295_01652"/>
<evidence type="ECO:0000256" key="2">
    <source>
        <dbReference type="ARBA" id="ARBA00016013"/>
    </source>
</evidence>
<evidence type="ECO:0000259" key="6">
    <source>
        <dbReference type="Pfam" id="PF13860"/>
    </source>
</evidence>
<proteinExistence type="inferred from homology"/>
<keyword evidence="7" id="KW-0966">Cell projection</keyword>
<dbReference type="GeneID" id="93089973"/>
<keyword evidence="7" id="KW-0282">Flagellum</keyword>
<dbReference type="EMBL" id="UFVD01000001">
    <property type="protein sequence ID" value="SUX11104.1"/>
    <property type="molecule type" value="Genomic_DNA"/>
</dbReference>
<protein>
    <recommendedName>
        <fullName evidence="2 5">Basal-body rod modification protein FlgD</fullName>
    </recommendedName>
</protein>
<evidence type="ECO:0000256" key="5">
    <source>
        <dbReference type="RuleBase" id="RU362076"/>
    </source>
</evidence>
<dbReference type="InterPro" id="IPR005648">
    <property type="entry name" value="FlgD"/>
</dbReference>
<evidence type="ECO:0000313" key="7">
    <source>
        <dbReference type="EMBL" id="SUX11104.1"/>
    </source>
</evidence>
<keyword evidence="8" id="KW-1185">Reference proteome</keyword>
<comment type="similarity">
    <text evidence="1 5">Belongs to the FlgD family.</text>
</comment>
<keyword evidence="3 5" id="KW-1005">Bacterial flagellum biogenesis</keyword>
<dbReference type="AlphaFoldDB" id="A0A381DK77"/>
<feature type="domain" description="FlgD/Vpr Ig-like" evidence="6">
    <location>
        <begin position="117"/>
        <end position="187"/>
    </location>
</feature>
<organism evidence="7 8">
    <name type="scientific">Campylobacter sputorum subsp. sputorum</name>
    <dbReference type="NCBI Taxonomy" id="32024"/>
    <lineage>
        <taxon>Bacteria</taxon>
        <taxon>Pseudomonadati</taxon>
        <taxon>Campylobacterota</taxon>
        <taxon>Epsilonproteobacteria</taxon>
        <taxon>Campylobacterales</taxon>
        <taxon>Campylobacteraceae</taxon>
        <taxon>Campylobacter</taxon>
    </lineage>
</organism>
<dbReference type="InterPro" id="IPR025965">
    <property type="entry name" value="FlgD/Vpr_Ig-like"/>
</dbReference>
<sequence length="232" mass="25344">MPIDTSGMFTQDKVAAQKAKETSEKAGFSNPKAALDKDAFMKLLLTELKYQDPTSPMDTAKMLEQTSQLATLETQENTNKMMKDLAAQMKAMMSMNSFAALGTMAHTASDAVVKDKMGSDINFSIYFPDVAKSGVYEIYDSTGSKLINSISFGNAPKGTHEVTWDGKDDDGNEAPLGAYRVKAKYITESGEQKETSVGTYPVEAIRFRDGKAEVKIGGEFIDISKISEFYKG</sequence>
<reference evidence="7 8" key="1">
    <citation type="submission" date="2018-06" db="EMBL/GenBank/DDBJ databases">
        <authorList>
            <consortium name="Pathogen Informatics"/>
            <person name="Doyle S."/>
        </authorList>
    </citation>
    <scope>NUCLEOTIDE SEQUENCE [LARGE SCALE GENOMIC DNA]</scope>
    <source>
        <strain evidence="7 8">NCTC12475</strain>
    </source>
</reference>
<name>A0A381DK77_9BACT</name>